<dbReference type="PANTHER" id="PTHR43751">
    <property type="entry name" value="SULFATASE"/>
    <property type="match status" value="1"/>
</dbReference>
<dbReference type="KEGG" id="spl:Spea_3036"/>
<dbReference type="eggNOG" id="COG3083">
    <property type="taxonomic scope" value="Bacteria"/>
</dbReference>
<dbReference type="Proteomes" id="UP000002608">
    <property type="component" value="Chromosome"/>
</dbReference>
<dbReference type="InterPro" id="IPR052701">
    <property type="entry name" value="GAG_Ulvan_Degrading_Sulfatases"/>
</dbReference>
<evidence type="ECO:0000259" key="3">
    <source>
        <dbReference type="Pfam" id="PF11893"/>
    </source>
</evidence>
<dbReference type="CDD" id="cd16148">
    <property type="entry name" value="sulfatase_like"/>
    <property type="match status" value="1"/>
</dbReference>
<dbReference type="SUPFAM" id="SSF53649">
    <property type="entry name" value="Alkaline phosphatase-like"/>
    <property type="match status" value="1"/>
</dbReference>
<name>A8H716_SHEPA</name>
<evidence type="ECO:0000256" key="1">
    <source>
        <dbReference type="SAM" id="Phobius"/>
    </source>
</evidence>
<feature type="transmembrane region" description="Helical" evidence="1">
    <location>
        <begin position="78"/>
        <end position="96"/>
    </location>
</feature>
<feature type="domain" description="Inner membrane protein YejM N-terminal" evidence="3">
    <location>
        <begin position="17"/>
        <end position="243"/>
    </location>
</feature>
<dbReference type="STRING" id="398579.Spea_3036"/>
<dbReference type="InterPro" id="IPR012159">
    <property type="entry name" value="YejM-like"/>
</dbReference>
<dbReference type="InterPro" id="IPR024588">
    <property type="entry name" value="YejM_N"/>
</dbReference>
<dbReference type="InterPro" id="IPR017850">
    <property type="entry name" value="Alkaline_phosphatase_core_sf"/>
</dbReference>
<reference evidence="4 5" key="1">
    <citation type="submission" date="2007-10" db="EMBL/GenBank/DDBJ databases">
        <title>Complete sequence of Shewanella pealeana ATCC 700345.</title>
        <authorList>
            <consortium name="US DOE Joint Genome Institute"/>
            <person name="Copeland A."/>
            <person name="Lucas S."/>
            <person name="Lapidus A."/>
            <person name="Barry K."/>
            <person name="Glavina del Rio T."/>
            <person name="Dalin E."/>
            <person name="Tice H."/>
            <person name="Pitluck S."/>
            <person name="Chertkov O."/>
            <person name="Brettin T."/>
            <person name="Bruce D."/>
            <person name="Detter J.C."/>
            <person name="Han C."/>
            <person name="Schmutz J."/>
            <person name="Larimer F."/>
            <person name="Land M."/>
            <person name="Hauser L."/>
            <person name="Kyrpides N."/>
            <person name="Kim E."/>
            <person name="Zhao J.-S.Z."/>
            <person name="Manno D."/>
            <person name="Hawari J."/>
            <person name="Richardson P."/>
        </authorList>
    </citation>
    <scope>NUCLEOTIDE SEQUENCE [LARGE SCALE GENOMIC DNA]</scope>
    <source>
        <strain evidence="5">ATCC 700345 / ANG-SQ1</strain>
    </source>
</reference>
<feature type="transmembrane region" description="Helical" evidence="1">
    <location>
        <begin position="12"/>
        <end position="33"/>
    </location>
</feature>
<evidence type="ECO:0000313" key="5">
    <source>
        <dbReference type="Proteomes" id="UP000002608"/>
    </source>
</evidence>
<organism evidence="4 5">
    <name type="scientific">Shewanella pealeana (strain ATCC 700345 / ANG-SQ1)</name>
    <dbReference type="NCBI Taxonomy" id="398579"/>
    <lineage>
        <taxon>Bacteria</taxon>
        <taxon>Pseudomonadati</taxon>
        <taxon>Pseudomonadota</taxon>
        <taxon>Gammaproteobacteria</taxon>
        <taxon>Alteromonadales</taxon>
        <taxon>Shewanellaceae</taxon>
        <taxon>Shewanella</taxon>
    </lineage>
</organism>
<sequence>MVKMLPLRARMKSHAVLTLINSLIFIVLSVSYLDYLPANLTSLDWSYIVIATAGQMGLLAGLLGLFSLPLSLIKSTQVRLLSTSVIFTLALITLYGDTQVFAQYRFHIQPVLVEMIFSGGIVEFSVANYLFGASMVLLTLALQCGLYWLILTRGGNRLRLAGRYLAYLLFLCVLTTHIIHIWASANAVNSITNFSRFLPLFYPATANRLMLKYGLVNEAELAQQNKLKIDNKGNLSYPLAPISYQQVTPTNVLFIVIDSWRHDSFSAEVTPNIWQYAQDGQVFKQHYSTGNATRAGIFGLFYGLPATYWHSFYRNRESPIIMDRMQQLDYQLGIFSSAHLLKPEFDETVFVHVPDLRVRSKGETKPSRDIEITQQWLEWDKHKDPTRPAFSFLFYDSPHGYDFPEDYPNKFEPQVSRMDYLSIDNDTDRLPILNRYNTSVNFNDSLIGKVLTQLKESGELANTLVVITGDHGQEINDNKQNFWGHNGNFTDPQIKVPFIMFGADLKPGVNQYFTDHMDLVPTLMQNYLGATGPAENYTAGYNLFEQNADRRKWLILASYSDYALVNESSILHVSGAQGGYQYMDRHNRPKEGKPDFQQLNQAYELMRRYLE</sequence>
<feature type="domain" description="Sulfatase N-terminal" evidence="2">
    <location>
        <begin position="251"/>
        <end position="525"/>
    </location>
</feature>
<keyword evidence="1" id="KW-0472">Membrane</keyword>
<dbReference type="EMBL" id="CP000851">
    <property type="protein sequence ID" value="ABV88353.1"/>
    <property type="molecule type" value="Genomic_DNA"/>
</dbReference>
<gene>
    <name evidence="4" type="ordered locus">Spea_3036</name>
</gene>
<accession>A8H716</accession>
<keyword evidence="1" id="KW-0812">Transmembrane</keyword>
<dbReference type="PANTHER" id="PTHR43751:SF3">
    <property type="entry name" value="SULFATASE N-TERMINAL DOMAIN-CONTAINING PROTEIN"/>
    <property type="match status" value="1"/>
</dbReference>
<evidence type="ECO:0000313" key="4">
    <source>
        <dbReference type="EMBL" id="ABV88353.1"/>
    </source>
</evidence>
<evidence type="ECO:0000259" key="2">
    <source>
        <dbReference type="Pfam" id="PF00884"/>
    </source>
</evidence>
<feature type="transmembrane region" description="Helical" evidence="1">
    <location>
        <begin position="164"/>
        <end position="183"/>
    </location>
</feature>
<dbReference type="InterPro" id="IPR000917">
    <property type="entry name" value="Sulfatase_N"/>
</dbReference>
<protein>
    <submittedName>
        <fullName evidence="4">Sulfatase</fullName>
    </submittedName>
</protein>
<proteinExistence type="predicted"/>
<keyword evidence="5" id="KW-1185">Reference proteome</keyword>
<dbReference type="AlphaFoldDB" id="A8H716"/>
<feature type="transmembrane region" description="Helical" evidence="1">
    <location>
        <begin position="45"/>
        <end position="66"/>
    </location>
</feature>
<dbReference type="Pfam" id="PF00884">
    <property type="entry name" value="Sulfatase"/>
    <property type="match status" value="1"/>
</dbReference>
<dbReference type="HOGENOM" id="CLU_030247_1_0_6"/>
<dbReference type="PIRSF" id="PIRSF004950">
    <property type="entry name" value="Mmb_sulf_HI0842"/>
    <property type="match status" value="1"/>
</dbReference>
<dbReference type="RefSeq" id="WP_012156257.1">
    <property type="nucleotide sequence ID" value="NC_009901.1"/>
</dbReference>
<dbReference type="Pfam" id="PF11893">
    <property type="entry name" value="DUF3413"/>
    <property type="match status" value="1"/>
</dbReference>
<feature type="transmembrane region" description="Helical" evidence="1">
    <location>
        <begin position="129"/>
        <end position="152"/>
    </location>
</feature>
<keyword evidence="1" id="KW-1133">Transmembrane helix</keyword>
<dbReference type="Gene3D" id="3.40.720.10">
    <property type="entry name" value="Alkaline Phosphatase, subunit A"/>
    <property type="match status" value="1"/>
</dbReference>